<name>A0A8F8KP00_9VIRU</name>
<dbReference type="EMBL" id="MZ420154">
    <property type="protein sequence ID" value="QYA18421.1"/>
    <property type="molecule type" value="Genomic_DNA"/>
</dbReference>
<reference evidence="1" key="1">
    <citation type="submission" date="2021-06" db="EMBL/GenBank/DDBJ databases">
        <authorList>
            <person name="Rolland C."/>
        </authorList>
    </citation>
    <scope>NUCLEOTIDE SEQUENCE</scope>
    <source>
        <strain evidence="1">347.936635</strain>
    </source>
</reference>
<evidence type="ECO:0000313" key="1">
    <source>
        <dbReference type="EMBL" id="QYA18421.1"/>
    </source>
</evidence>
<dbReference type="Pfam" id="PF12694">
    <property type="entry name" value="cpYpsA"/>
    <property type="match status" value="1"/>
</dbReference>
<organism evidence="1">
    <name type="scientific">Clandestinovirus</name>
    <dbReference type="NCBI Taxonomy" id="2831644"/>
    <lineage>
        <taxon>Viruses</taxon>
    </lineage>
</organism>
<sequence length="218" mass="24655">MTQRVPSEIIRIIFAKVVHEIKLVISGGQDGVELGALQAAQVMNIGVFMPKDCLPESGTKKRRASEFKIQVSHESYTDRSIRNVDMADGVVTFLDKKTSGRGTTRTIRYAERGEHTFDPFTKPKDCDYLELSGPNVEKPCLIIWIPQFAHAGNPDECTAERKAKTRHFPKIITEFLIKHKIEKIMVSGFCENAFNDATDTTRSIMTTVFLYMAAQRKR</sequence>
<dbReference type="InterPro" id="IPR024755">
    <property type="entry name" value="cpYpsA"/>
</dbReference>
<proteinExistence type="predicted"/>
<accession>A0A8F8KP00</accession>
<gene>
    <name evidence="1" type="ORF">KOM_12_151</name>
</gene>
<dbReference type="Gene3D" id="3.40.50.450">
    <property type="match status" value="1"/>
</dbReference>
<protein>
    <submittedName>
        <fullName evidence="1">DNA processing protein A</fullName>
    </submittedName>
</protein>